<sequence length="142" mass="16527">MEQPQEIGSIAKQSRDFQISSEFFWQFSQSPTVDTKYGFYKPSSVFNFDQVPLPFICEGDKRTVDNKGAERVWVRQPRSGYEKRQCTLHLTLCADSQALQPKPIIIFRGAGTMIMNSSETSDWVLYRIFRLKVEIHVIYCFL</sequence>
<name>A0A0H5QWX8_9EUKA</name>
<organism evidence="1">
    <name type="scientific">Spongospora subterranea</name>
    <dbReference type="NCBI Taxonomy" id="70186"/>
    <lineage>
        <taxon>Eukaryota</taxon>
        <taxon>Sar</taxon>
        <taxon>Rhizaria</taxon>
        <taxon>Endomyxa</taxon>
        <taxon>Phytomyxea</taxon>
        <taxon>Plasmodiophorida</taxon>
        <taxon>Plasmodiophoridae</taxon>
        <taxon>Spongospora</taxon>
    </lineage>
</organism>
<accession>A0A0H5QWX8</accession>
<evidence type="ECO:0000313" key="1">
    <source>
        <dbReference type="EMBL" id="CRZ06435.1"/>
    </source>
</evidence>
<dbReference type="EMBL" id="HACM01005993">
    <property type="protein sequence ID" value="CRZ06435.1"/>
    <property type="molecule type" value="Transcribed_RNA"/>
</dbReference>
<protein>
    <submittedName>
        <fullName evidence="1">Uncharacterized protein</fullName>
    </submittedName>
</protein>
<proteinExistence type="predicted"/>
<reference evidence="1" key="1">
    <citation type="submission" date="2015-04" db="EMBL/GenBank/DDBJ databases">
        <title>The genome sequence of the plant pathogenic Rhizarian Plasmodiophora brassicae reveals insights in its biotrophic life cycle and the origin of chitin synthesis.</title>
        <authorList>
            <person name="Schwelm A."/>
            <person name="Fogelqvist J."/>
            <person name="Knaust A."/>
            <person name="Julke S."/>
            <person name="Lilja T."/>
            <person name="Dhandapani V."/>
            <person name="Bonilla-Rosso G."/>
            <person name="Karlsson M."/>
            <person name="Shevchenko A."/>
            <person name="Choi S.R."/>
            <person name="Kim H.G."/>
            <person name="Park J.Y."/>
            <person name="Lim Y.P."/>
            <person name="Ludwig-Muller J."/>
            <person name="Dixelius C."/>
        </authorList>
    </citation>
    <scope>NUCLEOTIDE SEQUENCE</scope>
    <source>
        <tissue evidence="1">Potato root galls</tissue>
    </source>
</reference>
<dbReference type="AlphaFoldDB" id="A0A0H5QWX8"/>